<dbReference type="AlphaFoldDB" id="A0A9P6M107"/>
<sequence>MVVPLEDQSYLSLHKVVRIILTKATRHTVRGVETAAGFVVNAASHPGNAAVSALSSLHQTADNRARLNRAGIDPGNFFSAQFITESHQKRAMEELLRDAVNMNGQHNISGDLKGIVLENGRTIWVCDRCHDCLQRGESIEETKYLTLSQYIPLVKRESEVNATLYNPESVVILTETFTKPSQTKKMTIHIDPEYFEAPERAKGSRFNSIVDLFHNLGTVLQHQKVLTHLDLHGNSTNGALYAGLQVVLKCQSLEILHVSGIPCFLQGKDLRMKCKGLKELVLQSVLVDTEQTANNLRTLIGMCSGLTKLTVTSAEFTSISLITLFLEKPKEMRRQFAKLEHLDLSYNDLDAQEAIYFVNMTLASERPRLRYLYLSGNPRIGDANCRSIFELLQAKQCKLEEVKMEDTGIASKTSRYIDTYLSRRKWANIGINEGYASYLDYQLQNP</sequence>
<organism evidence="1 2">
    <name type="scientific">Modicella reniformis</name>
    <dbReference type="NCBI Taxonomy" id="1440133"/>
    <lineage>
        <taxon>Eukaryota</taxon>
        <taxon>Fungi</taxon>
        <taxon>Fungi incertae sedis</taxon>
        <taxon>Mucoromycota</taxon>
        <taxon>Mortierellomycotina</taxon>
        <taxon>Mortierellomycetes</taxon>
        <taxon>Mortierellales</taxon>
        <taxon>Mortierellaceae</taxon>
        <taxon>Modicella</taxon>
    </lineage>
</organism>
<accession>A0A9P6M107</accession>
<gene>
    <name evidence="1" type="ORF">BGZ65_000736</name>
</gene>
<dbReference type="Gene3D" id="3.80.10.10">
    <property type="entry name" value="Ribonuclease Inhibitor"/>
    <property type="match status" value="1"/>
</dbReference>
<dbReference type="SUPFAM" id="SSF52047">
    <property type="entry name" value="RNI-like"/>
    <property type="match status" value="1"/>
</dbReference>
<name>A0A9P6M107_9FUNG</name>
<dbReference type="OrthoDB" id="2422474at2759"/>
<dbReference type="Proteomes" id="UP000749646">
    <property type="component" value="Unassembled WGS sequence"/>
</dbReference>
<protein>
    <submittedName>
        <fullName evidence="1">Uncharacterized protein</fullName>
    </submittedName>
</protein>
<proteinExistence type="predicted"/>
<evidence type="ECO:0000313" key="1">
    <source>
        <dbReference type="EMBL" id="KAF9959180.1"/>
    </source>
</evidence>
<evidence type="ECO:0000313" key="2">
    <source>
        <dbReference type="Proteomes" id="UP000749646"/>
    </source>
</evidence>
<dbReference type="InterPro" id="IPR001611">
    <property type="entry name" value="Leu-rich_rpt"/>
</dbReference>
<reference evidence="1" key="1">
    <citation type="journal article" date="2020" name="Fungal Divers.">
        <title>Resolving the Mortierellaceae phylogeny through synthesis of multi-gene phylogenetics and phylogenomics.</title>
        <authorList>
            <person name="Vandepol N."/>
            <person name="Liber J."/>
            <person name="Desiro A."/>
            <person name="Na H."/>
            <person name="Kennedy M."/>
            <person name="Barry K."/>
            <person name="Grigoriev I.V."/>
            <person name="Miller A.N."/>
            <person name="O'Donnell K."/>
            <person name="Stajich J.E."/>
            <person name="Bonito G."/>
        </authorList>
    </citation>
    <scope>NUCLEOTIDE SEQUENCE</scope>
    <source>
        <strain evidence="1">MES-2147</strain>
    </source>
</reference>
<keyword evidence="2" id="KW-1185">Reference proteome</keyword>
<comment type="caution">
    <text evidence="1">The sequence shown here is derived from an EMBL/GenBank/DDBJ whole genome shotgun (WGS) entry which is preliminary data.</text>
</comment>
<dbReference type="InterPro" id="IPR032675">
    <property type="entry name" value="LRR_dom_sf"/>
</dbReference>
<dbReference type="EMBL" id="JAAAHW010006521">
    <property type="protein sequence ID" value="KAF9959180.1"/>
    <property type="molecule type" value="Genomic_DNA"/>
</dbReference>
<dbReference type="Pfam" id="PF13516">
    <property type="entry name" value="LRR_6"/>
    <property type="match status" value="1"/>
</dbReference>